<feature type="compositionally biased region" description="Low complexity" evidence="1">
    <location>
        <begin position="11"/>
        <end position="20"/>
    </location>
</feature>
<gene>
    <name evidence="2" type="ORF">G2W53_018691</name>
</gene>
<sequence>MAVSEEKRSSSKSQPSSSSSCADQHYLARINTT</sequence>
<evidence type="ECO:0000313" key="2">
    <source>
        <dbReference type="EMBL" id="KAF7827527.1"/>
    </source>
</evidence>
<proteinExistence type="predicted"/>
<comment type="caution">
    <text evidence="2">The sequence shown here is derived from an EMBL/GenBank/DDBJ whole genome shotgun (WGS) entry which is preliminary data.</text>
</comment>
<evidence type="ECO:0000256" key="1">
    <source>
        <dbReference type="SAM" id="MobiDB-lite"/>
    </source>
</evidence>
<dbReference type="EMBL" id="JAAIUW010000006">
    <property type="protein sequence ID" value="KAF7827527.1"/>
    <property type="molecule type" value="Genomic_DNA"/>
</dbReference>
<dbReference type="Proteomes" id="UP000634136">
    <property type="component" value="Unassembled WGS sequence"/>
</dbReference>
<keyword evidence="3" id="KW-1185">Reference proteome</keyword>
<organism evidence="2 3">
    <name type="scientific">Senna tora</name>
    <dbReference type="NCBI Taxonomy" id="362788"/>
    <lineage>
        <taxon>Eukaryota</taxon>
        <taxon>Viridiplantae</taxon>
        <taxon>Streptophyta</taxon>
        <taxon>Embryophyta</taxon>
        <taxon>Tracheophyta</taxon>
        <taxon>Spermatophyta</taxon>
        <taxon>Magnoliopsida</taxon>
        <taxon>eudicotyledons</taxon>
        <taxon>Gunneridae</taxon>
        <taxon>Pentapetalae</taxon>
        <taxon>rosids</taxon>
        <taxon>fabids</taxon>
        <taxon>Fabales</taxon>
        <taxon>Fabaceae</taxon>
        <taxon>Caesalpinioideae</taxon>
        <taxon>Cassia clade</taxon>
        <taxon>Senna</taxon>
    </lineage>
</organism>
<protein>
    <submittedName>
        <fullName evidence="2">Uncharacterized protein</fullName>
    </submittedName>
</protein>
<reference evidence="2" key="1">
    <citation type="submission" date="2020-09" db="EMBL/GenBank/DDBJ databases">
        <title>Genome-Enabled Discovery of Anthraquinone Biosynthesis in Senna tora.</title>
        <authorList>
            <person name="Kang S.-H."/>
            <person name="Pandey R.P."/>
            <person name="Lee C.-M."/>
            <person name="Sim J.-S."/>
            <person name="Jeong J.-T."/>
            <person name="Choi B.-S."/>
            <person name="Jung M."/>
            <person name="Ginzburg D."/>
            <person name="Zhao K."/>
            <person name="Won S.Y."/>
            <person name="Oh T.-J."/>
            <person name="Yu Y."/>
            <person name="Kim N.-H."/>
            <person name="Lee O.R."/>
            <person name="Lee T.-H."/>
            <person name="Bashyal P."/>
            <person name="Kim T.-S."/>
            <person name="Lee W.-H."/>
            <person name="Kawkins C."/>
            <person name="Kim C.-K."/>
            <person name="Kim J.S."/>
            <person name="Ahn B.O."/>
            <person name="Rhee S.Y."/>
            <person name="Sohng J.K."/>
        </authorList>
    </citation>
    <scope>NUCLEOTIDE SEQUENCE</scope>
    <source>
        <tissue evidence="2">Leaf</tissue>
    </source>
</reference>
<name>A0A834WLJ6_9FABA</name>
<dbReference type="AlphaFoldDB" id="A0A834WLJ6"/>
<accession>A0A834WLJ6</accession>
<feature type="region of interest" description="Disordered" evidence="1">
    <location>
        <begin position="1"/>
        <end position="33"/>
    </location>
</feature>
<evidence type="ECO:0000313" key="3">
    <source>
        <dbReference type="Proteomes" id="UP000634136"/>
    </source>
</evidence>